<proteinExistence type="predicted"/>
<protein>
    <recommendedName>
        <fullName evidence="6">BREX system P-loop protein BrxC</fullName>
    </recommendedName>
</protein>
<dbReference type="SUPFAM" id="SSF52540">
    <property type="entry name" value="P-loop containing nucleoside triphosphate hydrolases"/>
    <property type="match status" value="1"/>
</dbReference>
<keyword evidence="5" id="KW-1185">Reference proteome</keyword>
<evidence type="ECO:0000313" key="5">
    <source>
        <dbReference type="Proteomes" id="UP000245423"/>
    </source>
</evidence>
<dbReference type="InterPro" id="IPR027417">
    <property type="entry name" value="P-loop_NTPase"/>
</dbReference>
<feature type="coiled-coil region" evidence="1">
    <location>
        <begin position="298"/>
        <end position="325"/>
    </location>
</feature>
<dbReference type="InterPro" id="IPR058037">
    <property type="entry name" value="BREX_BrxC_helical"/>
</dbReference>
<dbReference type="OrthoDB" id="3201900at2"/>
<dbReference type="InterPro" id="IPR058038">
    <property type="entry name" value="BREX_BrxC_wHTH"/>
</dbReference>
<gene>
    <name evidence="4" type="ORF">CUESP1_2038</name>
</gene>
<reference evidence="4 5" key="1">
    <citation type="submission" date="2016-11" db="EMBL/GenBank/DDBJ databases">
        <authorList>
            <person name="Manzoor S."/>
        </authorList>
    </citation>
    <scope>NUCLEOTIDE SEQUENCE [LARGE SCALE GENOMIC DNA]</scope>
    <source>
        <strain evidence="4">Clostridium ultunense strain Esp</strain>
    </source>
</reference>
<evidence type="ECO:0000259" key="3">
    <source>
        <dbReference type="Pfam" id="PF25792"/>
    </source>
</evidence>
<dbReference type="Proteomes" id="UP000245423">
    <property type="component" value="Chromosome 1"/>
</dbReference>
<feature type="domain" description="Probable ATP-binding protein BrxC winged helix-turn-helix" evidence="2">
    <location>
        <begin position="758"/>
        <end position="852"/>
    </location>
</feature>
<name>A0A1M4PPJ2_9FIRM</name>
<evidence type="ECO:0000313" key="4">
    <source>
        <dbReference type="EMBL" id="SHD77395.1"/>
    </source>
</evidence>
<dbReference type="Pfam" id="PF25792">
    <property type="entry name" value="BREX_BrxC_helical"/>
    <property type="match status" value="1"/>
</dbReference>
<sequence length="1207" mass="141455">MLIKDLFRDPIERYINPVIKVQEDDVNVAKQELQEYVITDQLREHFKECLDKYLNDKNKVGYWISGWFGSGKSHFLKIFGYLLENHQFDDCSAADIFIRRDETNTLKNYIEKINETYKTTVVMFDILEEAAKLEGKVEPIEQTIYKQWLSARGFYTGKLWVAEMEKELSDEGKYEEFVQTIEEMSNRKWEDIRPTRIGQNYIQRALVRVLPEQIPTESIAKDYIEDLKRSKSISASILADELCKYVDELDKQNGQNNRLFVIVDEIGQYISANPEVIGYLQAIESTFARKGKGKLWFAVSSQNKLEQITEQYLKTEDEVNKVIDRFEVRIHLTPENLDKVINERVLKKKSDVVKDIDRLYESNKGKLSSILEFKDFKKYMPKLNKEDFIDTYPFLPYHIRLIQPIYYNVISNSRVNKKLGGTNRSMIKATQGILIDSNVNVKEKNIGELVTLDMFFEQAKEFIDDQIQISIKEAEQLDPNNGELLVKILKVLYLLDNDDKLQKDIDTIAKLLINNVDADFIDILEEVKSGLDILYRHGYVERDAHGNYKFIAPEEQSFRQEAISRLNEIGVRDINKKVKEVIDGIFTITRINYKNIRPFDIQLTIDDEVRNSRGLVSLNLNSVMQSLDELRKQQHLMKSIGDSRNIYWYAKYDSTIDEDMQQYLIFNKIIDEYRRKWSSDEDKSYFLRKEEQKNIKLYEDIKEKIEKSFIDGTYIYQGKEFPTPDKGDLKSIFEDIANLAIPKVYHRFDTVGVKITKEDIQSVFKGNQLSIDLSGLNLIQDTNVNAESAVLKEVLNEIKTLKNKYGQCIGKDLLSVFDNEPYGWASEAVRLFTALLFKNGNIELNYEGKDFLDYNQSGVRDIFENEPNFRKAVFKLAVVVDASTRQKCQDILMNMFNRSSEDTLVELYSNTRNILIDYRNDISAMREVISSNDLAFKDSIDKLDEFFKTILNSKTQGETINNFVQKASEYGIFLSKYKKLKNFIDNGNLKEYKKMKYFLNNVWIIELDRNDEDIEIKEKIYAQIMKDLKSESFIDSWPTVRDDFYKLYDPYVKEYLETHETLYEVYNEKIEEMSKNKSFLNLKSEIAKGDILSTFSDKLCSHNISKLEIPCPTCRTFIRDMKTIIDAVDVYNEKAMDKLYEYLNKQIEEEREKDEVEVPKRVIKYLSTNNFPKNVLIQSPKSLKDYLKKIEKQLMEEISAGNSIMIE</sequence>
<dbReference type="AlphaFoldDB" id="A0A1M4PPJ2"/>
<evidence type="ECO:0000256" key="1">
    <source>
        <dbReference type="SAM" id="Coils"/>
    </source>
</evidence>
<dbReference type="InterPro" id="IPR047679">
    <property type="entry name" value="BREX_BrxC"/>
</dbReference>
<organism evidence="4 5">
    <name type="scientific">[Clostridium] ultunense Esp</name>
    <dbReference type="NCBI Taxonomy" id="1288971"/>
    <lineage>
        <taxon>Bacteria</taxon>
        <taxon>Bacillati</taxon>
        <taxon>Bacillota</taxon>
        <taxon>Tissierellia</taxon>
        <taxon>Tissierellales</taxon>
        <taxon>Tepidimicrobiaceae</taxon>
        <taxon>Schnuerera</taxon>
    </lineage>
</organism>
<dbReference type="RefSeq" id="WP_025641432.1">
    <property type="nucleotide sequence ID" value="NZ_LT669839.1"/>
</dbReference>
<feature type="domain" description="Probable ATP-binding protein BrxC alpha-helical" evidence="3">
    <location>
        <begin position="886"/>
        <end position="1001"/>
    </location>
</feature>
<dbReference type="NCBIfam" id="NF033441">
    <property type="entry name" value="BREX_BrxC"/>
    <property type="match status" value="1"/>
</dbReference>
<evidence type="ECO:0008006" key="6">
    <source>
        <dbReference type="Google" id="ProtNLM"/>
    </source>
</evidence>
<feature type="coiled-coil region" evidence="1">
    <location>
        <begin position="1056"/>
        <end position="1083"/>
    </location>
</feature>
<keyword evidence="1" id="KW-0175">Coiled coil</keyword>
<dbReference type="EMBL" id="LT669839">
    <property type="protein sequence ID" value="SHD77395.1"/>
    <property type="molecule type" value="Genomic_DNA"/>
</dbReference>
<accession>A0A1M4PPJ2</accession>
<dbReference type="Pfam" id="PF25791">
    <property type="entry name" value="WHD_BREX_BrxC"/>
    <property type="match status" value="1"/>
</dbReference>
<evidence type="ECO:0000259" key="2">
    <source>
        <dbReference type="Pfam" id="PF25791"/>
    </source>
</evidence>